<evidence type="ECO:0000313" key="1">
    <source>
        <dbReference type="EMBL" id="QNL31556.1"/>
    </source>
</evidence>
<sequence length="163" mass="18972">MTTAEEFFKRQKAIEGPKKIDILKKIAAFCHKEYNDNSDWNSWSFKNFLWSEWELKFEQQIYLTGNAKVLLDCQTVAHVKVFCGFVPSFSLIPKTRVTGTIFDLRTGKIKEIAICRAYDDPDDGYYSSFGISDKQEEITFIRDKTEEIAETISSFIDKLFTFN</sequence>
<proteinExistence type="predicted"/>
<reference evidence="1" key="1">
    <citation type="submission" date="2020-07" db="EMBL/GenBank/DDBJ databases">
        <title>Dissolved microcystin release linked to lysis of a Microcystis spp. bloom in Lake Erie (USA) attributed to a novel cyanophage.</title>
        <authorList>
            <person name="McKindles K.M."/>
            <person name="Manes M.A."/>
            <person name="DeMarco J.R."/>
            <person name="McClure A."/>
            <person name="McKay R.M."/>
            <person name="Davis T.W."/>
            <person name="Bullerjahn G.S."/>
        </authorList>
    </citation>
    <scope>NUCLEOTIDE SEQUENCE</scope>
</reference>
<accession>A0A7G9A483</accession>
<protein>
    <submittedName>
        <fullName evidence="1">Uncharacterized protein</fullName>
    </submittedName>
</protein>
<name>A0A7G9A483_9VIRU</name>
<dbReference type="EMBL" id="MT840185">
    <property type="protein sequence ID" value="QNL31556.1"/>
    <property type="molecule type" value="Genomic_DNA"/>
</dbReference>
<organism evidence="1">
    <name type="scientific">Bacteriophage sp</name>
    <dbReference type="NCBI Taxonomy" id="38018"/>
    <lineage>
        <taxon>Viruses</taxon>
    </lineage>
</organism>